<organism evidence="1 2">
    <name type="scientific">Anaerococcus hydrogenalis DSM 7454</name>
    <dbReference type="NCBI Taxonomy" id="561177"/>
    <lineage>
        <taxon>Bacteria</taxon>
        <taxon>Bacillati</taxon>
        <taxon>Bacillota</taxon>
        <taxon>Tissierellia</taxon>
        <taxon>Tissierellales</taxon>
        <taxon>Peptoniphilaceae</taxon>
        <taxon>Anaerococcus</taxon>
    </lineage>
</organism>
<dbReference type="STRING" id="561177.ANHYDRO_02038"/>
<gene>
    <name evidence="1" type="ORF">ANHYDRO_02038</name>
</gene>
<evidence type="ECO:0000313" key="2">
    <source>
        <dbReference type="Proteomes" id="UP000005451"/>
    </source>
</evidence>
<reference evidence="1 2" key="2">
    <citation type="submission" date="2008-10" db="EMBL/GenBank/DDBJ databases">
        <title>Draft genome sequence of Anaerococcus hydrogenalis (DSM 7454).</title>
        <authorList>
            <person name="Sudarsanam P."/>
            <person name="Ley R."/>
            <person name="Guruge J."/>
            <person name="Turnbaugh P.J."/>
            <person name="Mahowald M."/>
            <person name="Liep D."/>
            <person name="Gordon J."/>
        </authorList>
    </citation>
    <scope>NUCLEOTIDE SEQUENCE [LARGE SCALE GENOMIC DNA]</scope>
    <source>
        <strain evidence="1 2">DSM 7454</strain>
    </source>
</reference>
<dbReference type="EMBL" id="ABXA01000049">
    <property type="protein sequence ID" value="EEB35074.1"/>
    <property type="molecule type" value="Genomic_DNA"/>
</dbReference>
<protein>
    <submittedName>
        <fullName evidence="1">Uncharacterized protein</fullName>
    </submittedName>
</protein>
<proteinExistence type="predicted"/>
<dbReference type="SUPFAM" id="SSF52096">
    <property type="entry name" value="ClpP/crotonase"/>
    <property type="match status" value="1"/>
</dbReference>
<sequence length="244" mass="29730">MKKRRFFTFAVISILLILTFLNFTSPKNANKIDLPSLEDKKIEDLSKDQYLEDFDFAYNILETYYPYFDINKKVNNIDWLEKKDSYRKYIGNSKNDVDFSLRMNKILYELNNDHTQLIDQNQAVYMYINYYKMPENDWRHDISHIYEKENVRRRYRLDNKKINNYLEYNQYEIMSKINQKDILVGKSKEGFSNIENLNEENISTKEINKDLAYIKINSMLNYDYSKKDHKKIKSYLKKIKIKRL</sequence>
<dbReference type="eggNOG" id="COG0793">
    <property type="taxonomic scope" value="Bacteria"/>
</dbReference>
<accession>B6WBQ5</accession>
<reference evidence="1 2" key="1">
    <citation type="submission" date="2008-09" db="EMBL/GenBank/DDBJ databases">
        <authorList>
            <person name="Fulton L."/>
            <person name="Clifton S."/>
            <person name="Fulton B."/>
            <person name="Xu J."/>
            <person name="Minx P."/>
            <person name="Pepin K.H."/>
            <person name="Johnson M."/>
            <person name="Thiruvilangam P."/>
            <person name="Bhonagiri V."/>
            <person name="Nash W.E."/>
            <person name="Mardis E.R."/>
            <person name="Wilson R.K."/>
        </authorList>
    </citation>
    <scope>NUCLEOTIDE SEQUENCE [LARGE SCALE GENOMIC DNA]</scope>
    <source>
        <strain evidence="1 2">DSM 7454</strain>
    </source>
</reference>
<dbReference type="AlphaFoldDB" id="B6WBQ5"/>
<dbReference type="Gene3D" id="3.30.750.44">
    <property type="match status" value="1"/>
</dbReference>
<dbReference type="RefSeq" id="WP_004815888.1">
    <property type="nucleotide sequence ID" value="NZ_ABXA01000049.1"/>
</dbReference>
<evidence type="ECO:0000313" key="1">
    <source>
        <dbReference type="EMBL" id="EEB35074.1"/>
    </source>
</evidence>
<name>B6WBQ5_9FIRM</name>
<dbReference type="InterPro" id="IPR029045">
    <property type="entry name" value="ClpP/crotonase-like_dom_sf"/>
</dbReference>
<comment type="caution">
    <text evidence="1">The sequence shown here is derived from an EMBL/GenBank/DDBJ whole genome shotgun (WGS) entry which is preliminary data.</text>
</comment>
<dbReference type="Proteomes" id="UP000005451">
    <property type="component" value="Unassembled WGS sequence"/>
</dbReference>